<reference evidence="1" key="1">
    <citation type="submission" date="2020-10" db="EMBL/GenBank/DDBJ databases">
        <title>De novo genome project of the cellulose decomposer Thermobifida halotolerans type strain.</title>
        <authorList>
            <person name="Nagy I."/>
            <person name="Horvath B."/>
            <person name="Kukolya J."/>
            <person name="Nagy I."/>
            <person name="Orsini M."/>
        </authorList>
    </citation>
    <scope>NUCLEOTIDE SEQUENCE</scope>
    <source>
        <strain evidence="1">DSM 44931</strain>
    </source>
</reference>
<dbReference type="InterPro" id="IPR046080">
    <property type="entry name" value="DUF6098"/>
</dbReference>
<gene>
    <name evidence="1" type="ORF">NI17_001745</name>
</gene>
<name>A0A399G5S5_9ACTN</name>
<accession>A0A399G5S5</accession>
<dbReference type="OrthoDB" id="3531920at2"/>
<dbReference type="Pfam" id="PF19593">
    <property type="entry name" value="DUF6098"/>
    <property type="match status" value="1"/>
</dbReference>
<sequence length="136" mass="14951">MVEGLEALVSLVAGAERPLYLRHSRGPDADSASVSRDYESGLTLPGLSATVLTPEPWWTRPLADWLARQICKYVEITDSADDRAAWVLSGRVSGRGPDHEPLLTDVTPMAWLSEATVEEARHRYTARFDVGRDSTG</sequence>
<dbReference type="KEGG" id="thao:NI17_001745"/>
<evidence type="ECO:0000313" key="2">
    <source>
        <dbReference type="Proteomes" id="UP000265719"/>
    </source>
</evidence>
<dbReference type="EMBL" id="CP063196">
    <property type="protein sequence ID" value="UOE21799.1"/>
    <property type="molecule type" value="Genomic_DNA"/>
</dbReference>
<proteinExistence type="predicted"/>
<keyword evidence="2" id="KW-1185">Reference proteome</keyword>
<dbReference type="Proteomes" id="UP000265719">
    <property type="component" value="Chromosome"/>
</dbReference>
<evidence type="ECO:0000313" key="1">
    <source>
        <dbReference type="EMBL" id="UOE21799.1"/>
    </source>
</evidence>
<dbReference type="AlphaFoldDB" id="A0A399G5S5"/>
<organism evidence="1 2">
    <name type="scientific">Thermobifida halotolerans</name>
    <dbReference type="NCBI Taxonomy" id="483545"/>
    <lineage>
        <taxon>Bacteria</taxon>
        <taxon>Bacillati</taxon>
        <taxon>Actinomycetota</taxon>
        <taxon>Actinomycetes</taxon>
        <taxon>Streptosporangiales</taxon>
        <taxon>Nocardiopsidaceae</taxon>
        <taxon>Thermobifida</taxon>
    </lineage>
</organism>
<protein>
    <submittedName>
        <fullName evidence="1">Uncharacterized protein</fullName>
    </submittedName>
</protein>